<keyword evidence="5" id="KW-0812">Transmembrane</keyword>
<dbReference type="Proteomes" id="UP000187209">
    <property type="component" value="Unassembled WGS sequence"/>
</dbReference>
<dbReference type="Pfam" id="PF00173">
    <property type="entry name" value="Cyt-b5"/>
    <property type="match status" value="2"/>
</dbReference>
<dbReference type="GO" id="GO:0016020">
    <property type="term" value="C:membrane"/>
    <property type="evidence" value="ECO:0007669"/>
    <property type="project" value="TreeGrafter"/>
</dbReference>
<keyword evidence="5" id="KW-1133">Transmembrane helix</keyword>
<evidence type="ECO:0000313" key="7">
    <source>
        <dbReference type="EMBL" id="OMJ70858.1"/>
    </source>
</evidence>
<dbReference type="PANTHER" id="PTHR19359">
    <property type="entry name" value="CYTOCHROME B5"/>
    <property type="match status" value="1"/>
</dbReference>
<dbReference type="GO" id="GO:0020037">
    <property type="term" value="F:heme binding"/>
    <property type="evidence" value="ECO:0007669"/>
    <property type="project" value="TreeGrafter"/>
</dbReference>
<evidence type="ECO:0000256" key="5">
    <source>
        <dbReference type="SAM" id="Phobius"/>
    </source>
</evidence>
<comment type="similarity">
    <text evidence="4">Belongs to the cytochrome b5 family.</text>
</comment>
<dbReference type="EMBL" id="MPUH01001047">
    <property type="protein sequence ID" value="OMJ70858.1"/>
    <property type="molecule type" value="Genomic_DNA"/>
</dbReference>
<dbReference type="InterPro" id="IPR001199">
    <property type="entry name" value="Cyt_B5-like_heme/steroid-bd"/>
</dbReference>
<evidence type="ECO:0000259" key="6">
    <source>
        <dbReference type="PROSITE" id="PS50255"/>
    </source>
</evidence>
<proteinExistence type="inferred from homology"/>
<evidence type="ECO:0000256" key="1">
    <source>
        <dbReference type="ARBA" id="ARBA00022617"/>
    </source>
</evidence>
<dbReference type="SUPFAM" id="SSF55856">
    <property type="entry name" value="Cytochrome b5-like heme/steroid binding domain"/>
    <property type="match status" value="2"/>
</dbReference>
<accession>A0A1R2B254</accession>
<reference evidence="7 8" key="1">
    <citation type="submission" date="2016-11" db="EMBL/GenBank/DDBJ databases">
        <title>The macronuclear genome of Stentor coeruleus: a giant cell with tiny introns.</title>
        <authorList>
            <person name="Slabodnick M."/>
            <person name="Ruby J.G."/>
            <person name="Reiff S.B."/>
            <person name="Swart E.C."/>
            <person name="Gosai S."/>
            <person name="Prabakaran S."/>
            <person name="Witkowska E."/>
            <person name="Larue G.E."/>
            <person name="Fisher S."/>
            <person name="Freeman R.M."/>
            <person name="Gunawardena J."/>
            <person name="Chu W."/>
            <person name="Stover N.A."/>
            <person name="Gregory B.D."/>
            <person name="Nowacki M."/>
            <person name="Derisi J."/>
            <person name="Roy S.W."/>
            <person name="Marshall W.F."/>
            <person name="Sood P."/>
        </authorList>
    </citation>
    <scope>NUCLEOTIDE SEQUENCE [LARGE SCALE GENOMIC DNA]</scope>
    <source>
        <strain evidence="7">WM001</strain>
    </source>
</reference>
<sequence length="179" mass="20406">MAERLDLKNLKGTWMIIKDKVYDVSKFSDHPGGFEVLADCKGKDSTTDYIDANHPDYVEEDMKKYYIGDVPKIHQDEVAKHKTENDAWLAIHGKVYDISKFTDHPGGAEILLENSGKNATVAFDTIDHSKEAKKDLYKYYIGEYIPDPNSESLPSTNYFIYIPLLALIIGIILNSFYFN</sequence>
<keyword evidence="3" id="KW-0408">Iron</keyword>
<organism evidence="7 8">
    <name type="scientific">Stentor coeruleus</name>
    <dbReference type="NCBI Taxonomy" id="5963"/>
    <lineage>
        <taxon>Eukaryota</taxon>
        <taxon>Sar</taxon>
        <taxon>Alveolata</taxon>
        <taxon>Ciliophora</taxon>
        <taxon>Postciliodesmatophora</taxon>
        <taxon>Heterotrichea</taxon>
        <taxon>Heterotrichida</taxon>
        <taxon>Stentoridae</taxon>
        <taxon>Stentor</taxon>
    </lineage>
</organism>
<dbReference type="OrthoDB" id="260519at2759"/>
<dbReference type="SMART" id="SM01117">
    <property type="entry name" value="Cyt-b5"/>
    <property type="match status" value="2"/>
</dbReference>
<keyword evidence="5" id="KW-0472">Membrane</keyword>
<dbReference type="InterPro" id="IPR050668">
    <property type="entry name" value="Cytochrome_b5"/>
</dbReference>
<evidence type="ECO:0000313" key="8">
    <source>
        <dbReference type="Proteomes" id="UP000187209"/>
    </source>
</evidence>
<feature type="domain" description="Cytochrome b5 heme-binding" evidence="6">
    <location>
        <begin position="70"/>
        <end position="145"/>
    </location>
</feature>
<protein>
    <recommendedName>
        <fullName evidence="6">Cytochrome b5 heme-binding domain-containing protein</fullName>
    </recommendedName>
</protein>
<evidence type="ECO:0000256" key="2">
    <source>
        <dbReference type="ARBA" id="ARBA00022723"/>
    </source>
</evidence>
<dbReference type="Gene3D" id="3.10.120.10">
    <property type="entry name" value="Cytochrome b5-like heme/steroid binding domain"/>
    <property type="match status" value="2"/>
</dbReference>
<feature type="domain" description="Cytochrome b5 heme-binding" evidence="6">
    <location>
        <begin position="1"/>
        <end position="71"/>
    </location>
</feature>
<name>A0A1R2B254_9CILI</name>
<keyword evidence="2" id="KW-0479">Metal-binding</keyword>
<keyword evidence="1" id="KW-0349">Heme</keyword>
<feature type="transmembrane region" description="Helical" evidence="5">
    <location>
        <begin position="158"/>
        <end position="178"/>
    </location>
</feature>
<evidence type="ECO:0000256" key="3">
    <source>
        <dbReference type="ARBA" id="ARBA00023004"/>
    </source>
</evidence>
<dbReference type="InterPro" id="IPR036400">
    <property type="entry name" value="Cyt_B5-like_heme/steroid_sf"/>
</dbReference>
<comment type="caution">
    <text evidence="7">The sequence shown here is derived from an EMBL/GenBank/DDBJ whole genome shotgun (WGS) entry which is preliminary data.</text>
</comment>
<evidence type="ECO:0000256" key="4">
    <source>
        <dbReference type="ARBA" id="ARBA00038168"/>
    </source>
</evidence>
<dbReference type="AlphaFoldDB" id="A0A1R2B254"/>
<keyword evidence="8" id="KW-1185">Reference proteome</keyword>
<dbReference type="GO" id="GO:0046872">
    <property type="term" value="F:metal ion binding"/>
    <property type="evidence" value="ECO:0007669"/>
    <property type="project" value="UniProtKB-KW"/>
</dbReference>
<dbReference type="PROSITE" id="PS50255">
    <property type="entry name" value="CYTOCHROME_B5_2"/>
    <property type="match status" value="2"/>
</dbReference>
<gene>
    <name evidence="7" type="ORF">SteCoe_31073</name>
</gene>